<accession>A0ABD2NQT1</accession>
<dbReference type="AlphaFoldDB" id="A0ABD2NQT1"/>
<comment type="caution">
    <text evidence="1">The sequence shown here is derived from an EMBL/GenBank/DDBJ whole genome shotgun (WGS) entry which is preliminary data.</text>
</comment>
<gene>
    <name evidence="1" type="ORF">HHI36_004083</name>
</gene>
<reference evidence="1 2" key="1">
    <citation type="journal article" date="2021" name="BMC Biol.">
        <title>Horizontally acquired antibacterial genes associated with adaptive radiation of ladybird beetles.</title>
        <authorList>
            <person name="Li H.S."/>
            <person name="Tang X.F."/>
            <person name="Huang Y.H."/>
            <person name="Xu Z.Y."/>
            <person name="Chen M.L."/>
            <person name="Du X.Y."/>
            <person name="Qiu B.Y."/>
            <person name="Chen P.T."/>
            <person name="Zhang W."/>
            <person name="Slipinski A."/>
            <person name="Escalona H.E."/>
            <person name="Waterhouse R.M."/>
            <person name="Zwick A."/>
            <person name="Pang H."/>
        </authorList>
    </citation>
    <scope>NUCLEOTIDE SEQUENCE [LARGE SCALE GENOMIC DNA]</scope>
    <source>
        <strain evidence="1">SYSU2018</strain>
    </source>
</reference>
<dbReference type="EMBL" id="JABFTP020000144">
    <property type="protein sequence ID" value="KAL3280854.1"/>
    <property type="molecule type" value="Genomic_DNA"/>
</dbReference>
<sequence length="207" mass="23505">MQKCTKPNLKESSQTRWSAKHQAVTALLNNLPEVVKALQEIEEFSSVAESKYEAGHLLHAIKEAAAISEKLKIEPVLQNKRISKKKREHDEFCENESRPLDLYGLFSKDLKAVFDKILTEIKTRVESAKGLHENFGSLSDNAILNMSTDDLQKNGADLARKYSKDLNAVDFCQKLPVFKDLVSELNEKSSAFDLLQHLCKKRFLMLV</sequence>
<name>A0ABD2NQT1_9CUCU</name>
<organism evidence="1 2">
    <name type="scientific">Cryptolaemus montrouzieri</name>
    <dbReference type="NCBI Taxonomy" id="559131"/>
    <lineage>
        <taxon>Eukaryota</taxon>
        <taxon>Metazoa</taxon>
        <taxon>Ecdysozoa</taxon>
        <taxon>Arthropoda</taxon>
        <taxon>Hexapoda</taxon>
        <taxon>Insecta</taxon>
        <taxon>Pterygota</taxon>
        <taxon>Neoptera</taxon>
        <taxon>Endopterygota</taxon>
        <taxon>Coleoptera</taxon>
        <taxon>Polyphaga</taxon>
        <taxon>Cucujiformia</taxon>
        <taxon>Coccinelloidea</taxon>
        <taxon>Coccinellidae</taxon>
        <taxon>Scymninae</taxon>
        <taxon>Scymnini</taxon>
        <taxon>Cryptolaemus</taxon>
    </lineage>
</organism>
<keyword evidence="2" id="KW-1185">Reference proteome</keyword>
<proteinExistence type="predicted"/>
<dbReference type="Proteomes" id="UP001516400">
    <property type="component" value="Unassembled WGS sequence"/>
</dbReference>
<protein>
    <submittedName>
        <fullName evidence="1">Uncharacterized protein</fullName>
    </submittedName>
</protein>
<evidence type="ECO:0000313" key="2">
    <source>
        <dbReference type="Proteomes" id="UP001516400"/>
    </source>
</evidence>
<evidence type="ECO:0000313" key="1">
    <source>
        <dbReference type="EMBL" id="KAL3280854.1"/>
    </source>
</evidence>